<comment type="caution">
    <text evidence="3">The sequence shown here is derived from an EMBL/GenBank/DDBJ whole genome shotgun (WGS) entry which is preliminary data.</text>
</comment>
<organism evidence="3 4">
    <name type="scientific">Olivibacter oleidegradans</name>
    <dbReference type="NCBI Taxonomy" id="760123"/>
    <lineage>
        <taxon>Bacteria</taxon>
        <taxon>Pseudomonadati</taxon>
        <taxon>Bacteroidota</taxon>
        <taxon>Sphingobacteriia</taxon>
        <taxon>Sphingobacteriales</taxon>
        <taxon>Sphingobacteriaceae</taxon>
        <taxon>Olivibacter</taxon>
    </lineage>
</organism>
<gene>
    <name evidence="3" type="ORF">ACFFI0_22430</name>
</gene>
<evidence type="ECO:0000313" key="4">
    <source>
        <dbReference type="Proteomes" id="UP001589774"/>
    </source>
</evidence>
<keyword evidence="4" id="KW-1185">Reference proteome</keyword>
<reference evidence="3 4" key="1">
    <citation type="submission" date="2024-09" db="EMBL/GenBank/DDBJ databases">
        <authorList>
            <person name="Sun Q."/>
            <person name="Mori K."/>
        </authorList>
    </citation>
    <scope>NUCLEOTIDE SEQUENCE [LARGE SCALE GENOMIC DNA]</scope>
    <source>
        <strain evidence="3 4">CCM 7765</strain>
    </source>
</reference>
<dbReference type="Proteomes" id="UP001589774">
    <property type="component" value="Unassembled WGS sequence"/>
</dbReference>
<evidence type="ECO:0000313" key="3">
    <source>
        <dbReference type="EMBL" id="MFC0321095.1"/>
    </source>
</evidence>
<accession>A0ABV6HQD5</accession>
<keyword evidence="2" id="KW-0472">Membrane</keyword>
<sequence length="441" mass="49789">MIAKQRTVQKKYTLRKFIGDIHLWLGIASGLILFIVCLTGTIYTFKDEITRFLNREVYHVVPKAGQQLIPVDQLIAQISRETKSRVTAVTIPNNPQEAWTFATQPVKIKKELAKKPRQDRKEGKSGEGKAGGHGRNRGTNYLVNPYTGEIQGTTQHASSQFFLIMMQAHRWLLIEGGVGKMIVGVATLVFLILEISGLVLWAPAKWKQMKKWKMWKPGFTIKTSNWKRFNHDLHNTLGFYSFILLTIMALTGLCWSFEWYRDGVSNVMGAKVFGGRNEKFPGSELKGQNQRSLEIADYIALANAQLSYKGDVRISLPADEAASAVVYKNKTGFFAPAATDKVVIDQYSGELIKVDRFGDKPLNERIVASIKPLHLGDIYGTFSKILYFIGCLIATSLPVTGTIIWINKLKKKSKKTSAKKNLDQPVEFKTRVRDMRIEIEE</sequence>
<name>A0ABV6HQD5_9SPHI</name>
<feature type="compositionally biased region" description="Basic and acidic residues" evidence="1">
    <location>
        <begin position="112"/>
        <end position="127"/>
    </location>
</feature>
<keyword evidence="2" id="KW-1133">Transmembrane helix</keyword>
<dbReference type="EMBL" id="JBHLWO010000004">
    <property type="protein sequence ID" value="MFC0321095.1"/>
    <property type="molecule type" value="Genomic_DNA"/>
</dbReference>
<keyword evidence="2" id="KW-0812">Transmembrane</keyword>
<feature type="transmembrane region" description="Helical" evidence="2">
    <location>
        <begin position="385"/>
        <end position="406"/>
    </location>
</feature>
<dbReference type="Pfam" id="PF03929">
    <property type="entry name" value="PepSY_TM"/>
    <property type="match status" value="1"/>
</dbReference>
<feature type="transmembrane region" description="Helical" evidence="2">
    <location>
        <begin position="21"/>
        <end position="45"/>
    </location>
</feature>
<feature type="region of interest" description="Disordered" evidence="1">
    <location>
        <begin position="112"/>
        <end position="138"/>
    </location>
</feature>
<protein>
    <submittedName>
        <fullName evidence="3">PepSY-associated TM helix domain-containing protein</fullName>
    </submittedName>
</protein>
<proteinExistence type="predicted"/>
<dbReference type="RefSeq" id="WP_130858011.1">
    <property type="nucleotide sequence ID" value="NZ_JBHLWO010000004.1"/>
</dbReference>
<dbReference type="PANTHER" id="PTHR34219">
    <property type="entry name" value="IRON-REGULATED INNER MEMBRANE PROTEIN-RELATED"/>
    <property type="match status" value="1"/>
</dbReference>
<evidence type="ECO:0000256" key="2">
    <source>
        <dbReference type="SAM" id="Phobius"/>
    </source>
</evidence>
<feature type="transmembrane region" description="Helical" evidence="2">
    <location>
        <begin position="237"/>
        <end position="260"/>
    </location>
</feature>
<evidence type="ECO:0000256" key="1">
    <source>
        <dbReference type="SAM" id="MobiDB-lite"/>
    </source>
</evidence>
<feature type="transmembrane region" description="Helical" evidence="2">
    <location>
        <begin position="181"/>
        <end position="204"/>
    </location>
</feature>
<dbReference type="InterPro" id="IPR005625">
    <property type="entry name" value="PepSY-ass_TM"/>
</dbReference>